<evidence type="ECO:0000256" key="8">
    <source>
        <dbReference type="ARBA" id="ARBA00023014"/>
    </source>
</evidence>
<keyword evidence="9" id="KW-0234">DNA repair</keyword>
<dbReference type="SUPFAM" id="SSF52141">
    <property type="entry name" value="Uracil-DNA glycosylase-like"/>
    <property type="match status" value="1"/>
</dbReference>
<evidence type="ECO:0000259" key="10">
    <source>
        <dbReference type="SMART" id="SM00986"/>
    </source>
</evidence>
<keyword evidence="8" id="KW-0411">Iron-sulfur</keyword>
<dbReference type="InterPro" id="IPR036895">
    <property type="entry name" value="Uracil-DNA_glycosylase-like_sf"/>
</dbReference>
<keyword evidence="6" id="KW-0378">Hydrolase</keyword>
<dbReference type="EMBL" id="JAGJRS010000008">
    <property type="protein sequence ID" value="MBP1473337.1"/>
    <property type="molecule type" value="Genomic_DNA"/>
</dbReference>
<dbReference type="Gene3D" id="3.40.470.10">
    <property type="entry name" value="Uracil-DNA glycosylase-like domain"/>
    <property type="match status" value="1"/>
</dbReference>
<dbReference type="CDD" id="cd10030">
    <property type="entry name" value="UDG-F4_TTUDGA_SPO1dp_like"/>
    <property type="match status" value="1"/>
</dbReference>
<gene>
    <name evidence="11" type="ORF">J7I44_03445</name>
</gene>
<evidence type="ECO:0000256" key="3">
    <source>
        <dbReference type="ARBA" id="ARBA00022485"/>
    </source>
</evidence>
<keyword evidence="12" id="KW-1185">Reference proteome</keyword>
<evidence type="ECO:0000256" key="9">
    <source>
        <dbReference type="ARBA" id="ARBA00023204"/>
    </source>
</evidence>
<comment type="caution">
    <text evidence="11">The sequence shown here is derived from an EMBL/GenBank/DDBJ whole genome shotgun (WGS) entry which is preliminary data.</text>
</comment>
<dbReference type="NCBIfam" id="TIGR00758">
    <property type="entry name" value="UDG_fam4"/>
    <property type="match status" value="1"/>
</dbReference>
<comment type="similarity">
    <text evidence="1">Belongs to the uracil-DNA glycosylase (UDG) superfamily. Type 4 (UDGa) family.</text>
</comment>
<protein>
    <recommendedName>
        <fullName evidence="2">Type-4 uracil-DNA glycosylase</fullName>
    </recommendedName>
</protein>
<feature type="domain" description="Uracil-DNA glycosylase-like" evidence="10">
    <location>
        <begin position="50"/>
        <end position="210"/>
    </location>
</feature>
<dbReference type="InterPro" id="IPR005122">
    <property type="entry name" value="Uracil-DNA_glycosylase-like"/>
</dbReference>
<evidence type="ECO:0000313" key="12">
    <source>
        <dbReference type="Proteomes" id="UP000823790"/>
    </source>
</evidence>
<name>A0ABS4DJV6_9GAMM</name>
<dbReference type="Proteomes" id="UP000823790">
    <property type="component" value="Unassembled WGS sequence"/>
</dbReference>
<dbReference type="Pfam" id="PF03167">
    <property type="entry name" value="UDG"/>
    <property type="match status" value="1"/>
</dbReference>
<keyword evidence="3" id="KW-0004">4Fe-4S</keyword>
<evidence type="ECO:0000256" key="1">
    <source>
        <dbReference type="ARBA" id="ARBA00006521"/>
    </source>
</evidence>
<sequence length="224" mass="24336">MPSRPVSNPFGVPLAKPVDEVPAGALATLRRKARDCQACPLWRYGTQTVFGQGPASARVMLIGEQPGLHEDREGVPFVGPAGQLLDRALGEAGLDREKLYLTNTVKHFKYETRGTAKLHKRANAAEQAACRMWLAAELLRVKPKLVVGLGAMAAQTMFGNAFRITRERGVWRPLGEGARGLATWHPSAVLRMPEEEKRHAAFAELAADLRAVAGALEALDRAGR</sequence>
<evidence type="ECO:0000256" key="7">
    <source>
        <dbReference type="ARBA" id="ARBA00023004"/>
    </source>
</evidence>
<evidence type="ECO:0000256" key="6">
    <source>
        <dbReference type="ARBA" id="ARBA00022801"/>
    </source>
</evidence>
<evidence type="ECO:0000313" key="11">
    <source>
        <dbReference type="EMBL" id="MBP1473337.1"/>
    </source>
</evidence>
<reference evidence="11 12" key="1">
    <citation type="submission" date="2021-04" db="EMBL/GenBank/DDBJ databases">
        <authorList>
            <person name="Huq M.A."/>
        </authorList>
    </citation>
    <scope>NUCLEOTIDE SEQUENCE [LARGE SCALE GENOMIC DNA]</scope>
    <source>
        <strain evidence="11 12">MAH-13</strain>
    </source>
</reference>
<organism evidence="11 12">
    <name type="scientific">Frateuria flava</name>
    <dbReference type="NCBI Taxonomy" id="2821489"/>
    <lineage>
        <taxon>Bacteria</taxon>
        <taxon>Pseudomonadati</taxon>
        <taxon>Pseudomonadota</taxon>
        <taxon>Gammaproteobacteria</taxon>
        <taxon>Lysobacterales</taxon>
        <taxon>Rhodanobacteraceae</taxon>
        <taxon>Frateuria</taxon>
    </lineage>
</organism>
<evidence type="ECO:0000256" key="2">
    <source>
        <dbReference type="ARBA" id="ARBA00019403"/>
    </source>
</evidence>
<dbReference type="RefSeq" id="WP_209615802.1">
    <property type="nucleotide sequence ID" value="NZ_JAGJRS010000008.1"/>
</dbReference>
<dbReference type="InterPro" id="IPR005273">
    <property type="entry name" value="Ura-DNA_glyco_family4"/>
</dbReference>
<evidence type="ECO:0000256" key="5">
    <source>
        <dbReference type="ARBA" id="ARBA00022763"/>
    </source>
</evidence>
<dbReference type="InterPro" id="IPR051536">
    <property type="entry name" value="UDG_Type-4/5"/>
</dbReference>
<keyword evidence="4" id="KW-0479">Metal-binding</keyword>
<dbReference type="SMART" id="SM00986">
    <property type="entry name" value="UDG"/>
    <property type="match status" value="1"/>
</dbReference>
<keyword evidence="5" id="KW-0227">DNA damage</keyword>
<dbReference type="NCBIfam" id="TIGR03914">
    <property type="entry name" value="UDG_fam_dom"/>
    <property type="match status" value="1"/>
</dbReference>
<dbReference type="PANTHER" id="PTHR33693:SF9">
    <property type="entry name" value="TYPE-4 URACIL-DNA GLYCOSYLASE"/>
    <property type="match status" value="1"/>
</dbReference>
<evidence type="ECO:0000256" key="4">
    <source>
        <dbReference type="ARBA" id="ARBA00022723"/>
    </source>
</evidence>
<accession>A0ABS4DJV6</accession>
<proteinExistence type="inferred from homology"/>
<dbReference type="SMART" id="SM00987">
    <property type="entry name" value="UreE_C"/>
    <property type="match status" value="1"/>
</dbReference>
<dbReference type="PANTHER" id="PTHR33693">
    <property type="entry name" value="TYPE-5 URACIL-DNA GLYCOSYLASE"/>
    <property type="match status" value="1"/>
</dbReference>
<keyword evidence="7" id="KW-0408">Iron</keyword>